<evidence type="ECO:0000313" key="11">
    <source>
        <dbReference type="Proteomes" id="UP000625711"/>
    </source>
</evidence>
<sequence length="404" mass="46082">MNARSLGFTVILALLQIRNSQSVFANQTVQCNLDQIESRIHRLESILLEQVRNLKSEFKDNSRTLETQNRGIRNAVEEYKKEFHRVVERPRRYDTNQRSVNTPEISEKLDEIIKGVQLNIVTLRLIDWDITALKKNVTEFINKTNLILDDINLKNSIDDVFQATSRNTEQPPQIPTANCAAVRQQNTTLPSGIYLVKPDVNKPAFMAFCDMGTQNGGWLIIHNRYHGTQDFNLGWQDYKNGFGNIAGEYWLGLEKLYQLTGNQINELLIELVDNTKIRTFAHYSFFSIGSEEEGYALKVLGGYQGTAGDSFIYHAGSKFSTKDKDQDSWLEGNCAQSHGGGWWYKSCDKSNLNGKYLPGDLPEQLLYQGMYWGEFRGPQVGLLQARMMIRPANLYSQPALPYEA</sequence>
<feature type="coiled-coil region" evidence="7">
    <location>
        <begin position="26"/>
        <end position="82"/>
    </location>
</feature>
<feature type="domain" description="Fibrinogen C-terminal" evidence="9">
    <location>
        <begin position="170"/>
        <end position="393"/>
    </location>
</feature>
<dbReference type="EMBL" id="JAACXV010014060">
    <property type="protein sequence ID" value="KAF7270780.1"/>
    <property type="molecule type" value="Genomic_DNA"/>
</dbReference>
<dbReference type="OrthoDB" id="6350391at2759"/>
<dbReference type="CDD" id="cd00087">
    <property type="entry name" value="FReD"/>
    <property type="match status" value="1"/>
</dbReference>
<dbReference type="PANTHER" id="PTHR47221:SF6">
    <property type="entry name" value="FIBRINOGEN ALPHA CHAIN"/>
    <property type="match status" value="1"/>
</dbReference>
<dbReference type="SUPFAM" id="SSF56496">
    <property type="entry name" value="Fibrinogen C-terminal domain-like"/>
    <property type="match status" value="1"/>
</dbReference>
<dbReference type="Gene3D" id="3.90.215.10">
    <property type="entry name" value="Gamma Fibrinogen, chain A, domain 1"/>
    <property type="match status" value="1"/>
</dbReference>
<evidence type="ECO:0000256" key="4">
    <source>
        <dbReference type="ARBA" id="ARBA00023054"/>
    </source>
</evidence>
<dbReference type="InterPro" id="IPR036056">
    <property type="entry name" value="Fibrinogen-like_C"/>
</dbReference>
<dbReference type="InterPro" id="IPR020837">
    <property type="entry name" value="Fibrinogen_CS"/>
</dbReference>
<comment type="subcellular location">
    <subcellularLocation>
        <location evidence="1">Secreted</location>
    </subcellularLocation>
</comment>
<keyword evidence="11" id="KW-1185">Reference proteome</keyword>
<dbReference type="InterPro" id="IPR002181">
    <property type="entry name" value="Fibrinogen_a/b/g_C_dom"/>
</dbReference>
<keyword evidence="4 7" id="KW-0175">Coiled coil</keyword>
<comment type="caution">
    <text evidence="10">The sequence shown here is derived from an EMBL/GenBank/DDBJ whole genome shotgun (WGS) entry which is preliminary data.</text>
</comment>
<dbReference type="AlphaFoldDB" id="A0A834M8U7"/>
<protein>
    <recommendedName>
        <fullName evidence="9">Fibrinogen C-terminal domain-containing protein</fullName>
    </recommendedName>
</protein>
<dbReference type="SMART" id="SM00186">
    <property type="entry name" value="FBG"/>
    <property type="match status" value="1"/>
</dbReference>
<dbReference type="NCBIfam" id="NF040941">
    <property type="entry name" value="GGGWT_bact"/>
    <property type="match status" value="1"/>
</dbReference>
<gene>
    <name evidence="10" type="ORF">GWI33_016285</name>
</gene>
<evidence type="ECO:0000256" key="8">
    <source>
        <dbReference type="SAM" id="SignalP"/>
    </source>
</evidence>
<evidence type="ECO:0000259" key="9">
    <source>
        <dbReference type="PROSITE" id="PS51406"/>
    </source>
</evidence>
<feature type="signal peptide" evidence="8">
    <location>
        <begin position="1"/>
        <end position="22"/>
    </location>
</feature>
<dbReference type="InterPro" id="IPR014716">
    <property type="entry name" value="Fibrinogen_a/b/g_C_1"/>
</dbReference>
<organism evidence="10 11">
    <name type="scientific">Rhynchophorus ferrugineus</name>
    <name type="common">Red palm weevil</name>
    <name type="synonym">Curculio ferrugineus</name>
    <dbReference type="NCBI Taxonomy" id="354439"/>
    <lineage>
        <taxon>Eukaryota</taxon>
        <taxon>Metazoa</taxon>
        <taxon>Ecdysozoa</taxon>
        <taxon>Arthropoda</taxon>
        <taxon>Hexapoda</taxon>
        <taxon>Insecta</taxon>
        <taxon>Pterygota</taxon>
        <taxon>Neoptera</taxon>
        <taxon>Endopterygota</taxon>
        <taxon>Coleoptera</taxon>
        <taxon>Polyphaga</taxon>
        <taxon>Cucujiformia</taxon>
        <taxon>Curculionidae</taxon>
        <taxon>Dryophthorinae</taxon>
        <taxon>Rhynchophorus</taxon>
    </lineage>
</organism>
<keyword evidence="2" id="KW-0964">Secreted</keyword>
<keyword evidence="5" id="KW-1015">Disulfide bond</keyword>
<dbReference type="PANTHER" id="PTHR47221">
    <property type="entry name" value="FIBRINOGEN ALPHA CHAIN"/>
    <property type="match status" value="1"/>
</dbReference>
<evidence type="ECO:0000256" key="5">
    <source>
        <dbReference type="ARBA" id="ARBA00023157"/>
    </source>
</evidence>
<dbReference type="GO" id="GO:0005576">
    <property type="term" value="C:extracellular region"/>
    <property type="evidence" value="ECO:0007669"/>
    <property type="project" value="UniProtKB-SubCell"/>
</dbReference>
<evidence type="ECO:0000256" key="6">
    <source>
        <dbReference type="ARBA" id="ARBA00023180"/>
    </source>
</evidence>
<dbReference type="PROSITE" id="PS00514">
    <property type="entry name" value="FIBRINOGEN_C_1"/>
    <property type="match status" value="1"/>
</dbReference>
<dbReference type="Proteomes" id="UP000625711">
    <property type="component" value="Unassembled WGS sequence"/>
</dbReference>
<evidence type="ECO:0000256" key="3">
    <source>
        <dbReference type="ARBA" id="ARBA00022729"/>
    </source>
</evidence>
<evidence type="ECO:0000313" key="10">
    <source>
        <dbReference type="EMBL" id="KAF7270780.1"/>
    </source>
</evidence>
<feature type="chain" id="PRO_5032770850" description="Fibrinogen C-terminal domain-containing protein" evidence="8">
    <location>
        <begin position="23"/>
        <end position="404"/>
    </location>
</feature>
<evidence type="ECO:0000256" key="7">
    <source>
        <dbReference type="SAM" id="Coils"/>
    </source>
</evidence>
<keyword evidence="3 8" id="KW-0732">Signal</keyword>
<dbReference type="PROSITE" id="PS51406">
    <property type="entry name" value="FIBRINOGEN_C_2"/>
    <property type="match status" value="1"/>
</dbReference>
<evidence type="ECO:0000256" key="2">
    <source>
        <dbReference type="ARBA" id="ARBA00022525"/>
    </source>
</evidence>
<accession>A0A834M8U7</accession>
<evidence type="ECO:0000256" key="1">
    <source>
        <dbReference type="ARBA" id="ARBA00004613"/>
    </source>
</evidence>
<reference evidence="10" key="1">
    <citation type="submission" date="2020-08" db="EMBL/GenBank/DDBJ databases">
        <title>Genome sequencing and assembly of the red palm weevil Rhynchophorus ferrugineus.</title>
        <authorList>
            <person name="Dias G.B."/>
            <person name="Bergman C.M."/>
            <person name="Manee M."/>
        </authorList>
    </citation>
    <scope>NUCLEOTIDE SEQUENCE</scope>
    <source>
        <strain evidence="10">AA-2017</strain>
        <tissue evidence="10">Whole larva</tissue>
    </source>
</reference>
<dbReference type="Pfam" id="PF00147">
    <property type="entry name" value="Fibrinogen_C"/>
    <property type="match status" value="1"/>
</dbReference>
<proteinExistence type="predicted"/>
<name>A0A834M8U7_RHYFE</name>
<keyword evidence="6" id="KW-0325">Glycoprotein</keyword>
<dbReference type="InterPro" id="IPR037579">
    <property type="entry name" value="FIB_ANG-like"/>
</dbReference>